<accession>A0ABY0V622</accession>
<dbReference type="PROSITE" id="PS50932">
    <property type="entry name" value="HTH_LACI_2"/>
    <property type="match status" value="1"/>
</dbReference>
<organism evidence="5 6">
    <name type="scientific">Schaalia radingae</name>
    <dbReference type="NCBI Taxonomy" id="131110"/>
    <lineage>
        <taxon>Bacteria</taxon>
        <taxon>Bacillati</taxon>
        <taxon>Actinomycetota</taxon>
        <taxon>Actinomycetes</taxon>
        <taxon>Actinomycetales</taxon>
        <taxon>Actinomycetaceae</taxon>
        <taxon>Schaalia</taxon>
    </lineage>
</organism>
<dbReference type="RefSeq" id="WP_074026145.1">
    <property type="nucleotide sequence ID" value="NZ_LT629792.1"/>
</dbReference>
<protein>
    <submittedName>
        <fullName evidence="5">DNA-binding transcriptional regulator, LacI/PurR family</fullName>
    </submittedName>
</protein>
<dbReference type="PANTHER" id="PTHR30146">
    <property type="entry name" value="LACI-RELATED TRANSCRIPTIONAL REPRESSOR"/>
    <property type="match status" value="1"/>
</dbReference>
<dbReference type="CDD" id="cd06267">
    <property type="entry name" value="PBP1_LacI_sugar_binding-like"/>
    <property type="match status" value="1"/>
</dbReference>
<dbReference type="Pfam" id="PF13377">
    <property type="entry name" value="Peripla_BP_3"/>
    <property type="match status" value="1"/>
</dbReference>
<dbReference type="InterPro" id="IPR046335">
    <property type="entry name" value="LacI/GalR-like_sensor"/>
</dbReference>
<name>A0ABY0V622_9ACTO</name>
<dbReference type="PROSITE" id="PS00356">
    <property type="entry name" value="HTH_LACI_1"/>
    <property type="match status" value="1"/>
</dbReference>
<keyword evidence="1" id="KW-0805">Transcription regulation</keyword>
<proteinExistence type="predicted"/>
<dbReference type="SMART" id="SM00354">
    <property type="entry name" value="HTH_LACI"/>
    <property type="match status" value="1"/>
</dbReference>
<dbReference type="EMBL" id="LT629792">
    <property type="protein sequence ID" value="SDT88845.1"/>
    <property type="molecule type" value="Genomic_DNA"/>
</dbReference>
<keyword evidence="3" id="KW-0804">Transcription</keyword>
<reference evidence="5 6" key="1">
    <citation type="submission" date="2016-10" db="EMBL/GenBank/DDBJ databases">
        <authorList>
            <person name="Varghese N."/>
            <person name="Submissions S."/>
        </authorList>
    </citation>
    <scope>NUCLEOTIDE SEQUENCE [LARGE SCALE GENOMIC DNA]</scope>
    <source>
        <strain evidence="5 6">DSM 9169</strain>
    </source>
</reference>
<gene>
    <name evidence="5" type="ORF">SAMN04489714_0587</name>
</gene>
<dbReference type="GO" id="GO:0003677">
    <property type="term" value="F:DNA binding"/>
    <property type="evidence" value="ECO:0007669"/>
    <property type="project" value="UniProtKB-KW"/>
</dbReference>
<dbReference type="InterPro" id="IPR000843">
    <property type="entry name" value="HTH_LacI"/>
</dbReference>
<dbReference type="InterPro" id="IPR028082">
    <property type="entry name" value="Peripla_BP_I"/>
</dbReference>
<dbReference type="Gene3D" id="3.40.50.2300">
    <property type="match status" value="2"/>
</dbReference>
<evidence type="ECO:0000256" key="2">
    <source>
        <dbReference type="ARBA" id="ARBA00023125"/>
    </source>
</evidence>
<dbReference type="SUPFAM" id="SSF47413">
    <property type="entry name" value="lambda repressor-like DNA-binding domains"/>
    <property type="match status" value="1"/>
</dbReference>
<keyword evidence="2 5" id="KW-0238">DNA-binding</keyword>
<evidence type="ECO:0000256" key="3">
    <source>
        <dbReference type="ARBA" id="ARBA00023163"/>
    </source>
</evidence>
<dbReference type="PANTHER" id="PTHR30146:SF153">
    <property type="entry name" value="LACTOSE OPERON REPRESSOR"/>
    <property type="match status" value="1"/>
</dbReference>
<evidence type="ECO:0000313" key="5">
    <source>
        <dbReference type="EMBL" id="SDT88845.1"/>
    </source>
</evidence>
<dbReference type="Pfam" id="PF00356">
    <property type="entry name" value="LacI"/>
    <property type="match status" value="1"/>
</dbReference>
<evidence type="ECO:0000259" key="4">
    <source>
        <dbReference type="PROSITE" id="PS50932"/>
    </source>
</evidence>
<dbReference type="SUPFAM" id="SSF53822">
    <property type="entry name" value="Periplasmic binding protein-like I"/>
    <property type="match status" value="1"/>
</dbReference>
<keyword evidence="6" id="KW-1185">Reference proteome</keyword>
<dbReference type="CDD" id="cd01392">
    <property type="entry name" value="HTH_LacI"/>
    <property type="match status" value="1"/>
</dbReference>
<evidence type="ECO:0000256" key="1">
    <source>
        <dbReference type="ARBA" id="ARBA00023015"/>
    </source>
</evidence>
<dbReference type="Proteomes" id="UP000198976">
    <property type="component" value="Chromosome I"/>
</dbReference>
<evidence type="ECO:0000313" key="6">
    <source>
        <dbReference type="Proteomes" id="UP000198976"/>
    </source>
</evidence>
<feature type="domain" description="HTH lacI-type" evidence="4">
    <location>
        <begin position="4"/>
        <end position="58"/>
    </location>
</feature>
<dbReference type="Gene3D" id="1.10.260.40">
    <property type="entry name" value="lambda repressor-like DNA-binding domains"/>
    <property type="match status" value="1"/>
</dbReference>
<dbReference type="InterPro" id="IPR010982">
    <property type="entry name" value="Lambda_DNA-bd_dom_sf"/>
</dbReference>
<sequence length="347" mass="38055">MKRATIKDVAARAGVSWKTVSNVMHGRPCVSPDTKDRVMAAVKDLNYIPNFSARDIRGHATRRIGLVIPHLTNPYFARLAEKFHIIANQADYTIEIELSGQHGEIERRYVLGQLSRSIDALIISPTLPDTTKRLVKRDDMPVVLLGEAVTDRGAMHHVSIDNVASAAELTRHLIGKNTQRVVFLGAQHGASSTGSERLIGVAAELDKAQISPDRRLFVSSAEWSREEGYRLTKQLIQSEKSLGKVGDVVIGGNDLLALGAMDAFREQRIRVGETVRVAGWDNIPESESSLPSLTTISPDLDSLARLALFLAVGDDRFLERASYSSVTTVGPGISFVVQHEMIIRESS</sequence>